<dbReference type="STRING" id="3775.A0A1Q3AS94"/>
<dbReference type="InterPro" id="IPR001005">
    <property type="entry name" value="SANT/Myb"/>
</dbReference>
<keyword evidence="10" id="KW-1185">Reference proteome</keyword>
<evidence type="ECO:0000313" key="9">
    <source>
        <dbReference type="EMBL" id="GAV58626.1"/>
    </source>
</evidence>
<sequence>MERTSSFSCGGAGNAYPYENGVVTTRDPKPRLRWTADLHDQFLDAVTKLGGPDKATPKYVLRLMGIKGLTLYHLKSHLQKYRLGQQARKDYTTKQNKENTRDSNVHFNNQSSRTGTGGDQRCSQNREVPLADIVKCQIEVQQRLQEQLEVQKKLQMRIEAQGKYMQTILDEAQKSLNTNCNGSLESTKAQLTDFNLSDNMNERKHRNESIIEITDIYEDHNGSTFRIRGEKEDEENEDVKLKAEGGLLNFDLNSGGSCDIVATNESDLELKMLCYRR</sequence>
<evidence type="ECO:0000256" key="7">
    <source>
        <dbReference type="SAM" id="MobiDB-lite"/>
    </source>
</evidence>
<dbReference type="PANTHER" id="PTHR31499:SF23">
    <property type="entry name" value="MYB FAMILY TRANSCRIPTION FACTOR PHL11"/>
    <property type="match status" value="1"/>
</dbReference>
<gene>
    <name evidence="9" type="ORF">CFOL_v3_02159</name>
</gene>
<name>A0A1Q3AS94_CEPFO</name>
<dbReference type="AlphaFoldDB" id="A0A1Q3AS94"/>
<dbReference type="EMBL" id="BDDD01000079">
    <property type="protein sequence ID" value="GAV58626.1"/>
    <property type="molecule type" value="Genomic_DNA"/>
</dbReference>
<reference evidence="10" key="1">
    <citation type="submission" date="2016-04" db="EMBL/GenBank/DDBJ databases">
        <title>Cephalotus genome sequencing.</title>
        <authorList>
            <person name="Fukushima K."/>
            <person name="Hasebe M."/>
            <person name="Fang X."/>
        </authorList>
    </citation>
    <scope>NUCLEOTIDE SEQUENCE [LARGE SCALE GENOMIC DNA]</scope>
    <source>
        <strain evidence="10">cv. St1</strain>
    </source>
</reference>
<evidence type="ECO:0000313" key="10">
    <source>
        <dbReference type="Proteomes" id="UP000187406"/>
    </source>
</evidence>
<comment type="caution">
    <text evidence="9">The sequence shown here is derived from an EMBL/GenBank/DDBJ whole genome shotgun (WGS) entry which is preliminary data.</text>
</comment>
<evidence type="ECO:0000256" key="1">
    <source>
        <dbReference type="ARBA" id="ARBA00004123"/>
    </source>
</evidence>
<evidence type="ECO:0000256" key="5">
    <source>
        <dbReference type="ARBA" id="ARBA00023163"/>
    </source>
</evidence>
<keyword evidence="6" id="KW-0539">Nucleus</keyword>
<dbReference type="InterPro" id="IPR006447">
    <property type="entry name" value="Myb_dom_plants"/>
</dbReference>
<feature type="domain" description="HTH myb-type" evidence="8">
    <location>
        <begin position="26"/>
        <end position="86"/>
    </location>
</feature>
<accession>A0A1Q3AS94</accession>
<dbReference type="Gene3D" id="1.10.10.60">
    <property type="entry name" value="Homeodomain-like"/>
    <property type="match status" value="1"/>
</dbReference>
<dbReference type="InterPro" id="IPR046955">
    <property type="entry name" value="PHR1-like"/>
</dbReference>
<dbReference type="Pfam" id="PF00249">
    <property type="entry name" value="Myb_DNA-binding"/>
    <property type="match status" value="1"/>
</dbReference>
<dbReference type="FunFam" id="1.10.10.60:FF:000002">
    <property type="entry name" value="Myb family transcription factor"/>
    <property type="match status" value="1"/>
</dbReference>
<dbReference type="GO" id="GO:0003677">
    <property type="term" value="F:DNA binding"/>
    <property type="evidence" value="ECO:0007669"/>
    <property type="project" value="UniProtKB-KW"/>
</dbReference>
<dbReference type="SUPFAM" id="SSF46689">
    <property type="entry name" value="Homeodomain-like"/>
    <property type="match status" value="1"/>
</dbReference>
<dbReference type="PROSITE" id="PS51294">
    <property type="entry name" value="HTH_MYB"/>
    <property type="match status" value="1"/>
</dbReference>
<evidence type="ECO:0000256" key="2">
    <source>
        <dbReference type="ARBA" id="ARBA00006783"/>
    </source>
</evidence>
<evidence type="ECO:0000256" key="4">
    <source>
        <dbReference type="ARBA" id="ARBA00023054"/>
    </source>
</evidence>
<dbReference type="InterPro" id="IPR009057">
    <property type="entry name" value="Homeodomain-like_sf"/>
</dbReference>
<dbReference type="InParanoid" id="A0A1Q3AS94"/>
<dbReference type="NCBIfam" id="TIGR01557">
    <property type="entry name" value="myb_SHAQKYF"/>
    <property type="match status" value="1"/>
</dbReference>
<dbReference type="GO" id="GO:0005634">
    <property type="term" value="C:nucleus"/>
    <property type="evidence" value="ECO:0007669"/>
    <property type="project" value="UniProtKB-SubCell"/>
</dbReference>
<feature type="region of interest" description="Disordered" evidence="7">
    <location>
        <begin position="92"/>
        <end position="123"/>
    </location>
</feature>
<evidence type="ECO:0000259" key="8">
    <source>
        <dbReference type="PROSITE" id="PS51294"/>
    </source>
</evidence>
<keyword evidence="9" id="KW-0238">DNA-binding</keyword>
<keyword evidence="4" id="KW-0175">Coiled coil</keyword>
<dbReference type="GO" id="GO:0003700">
    <property type="term" value="F:DNA-binding transcription factor activity"/>
    <property type="evidence" value="ECO:0007669"/>
    <property type="project" value="InterPro"/>
</dbReference>
<dbReference type="PANTHER" id="PTHR31499">
    <property type="entry name" value="MYB FAMILY TRANSCRIPTION FACTOR PHL11"/>
    <property type="match status" value="1"/>
</dbReference>
<proteinExistence type="inferred from homology"/>
<dbReference type="Pfam" id="PF14379">
    <property type="entry name" value="Myb_CC_LHEQLE"/>
    <property type="match status" value="1"/>
</dbReference>
<keyword evidence="3" id="KW-0805">Transcription regulation</keyword>
<dbReference type="Proteomes" id="UP000187406">
    <property type="component" value="Unassembled WGS sequence"/>
</dbReference>
<feature type="compositionally biased region" description="Basic and acidic residues" evidence="7">
    <location>
        <begin position="92"/>
        <end position="104"/>
    </location>
</feature>
<organism evidence="9 10">
    <name type="scientific">Cephalotus follicularis</name>
    <name type="common">Albany pitcher plant</name>
    <dbReference type="NCBI Taxonomy" id="3775"/>
    <lineage>
        <taxon>Eukaryota</taxon>
        <taxon>Viridiplantae</taxon>
        <taxon>Streptophyta</taxon>
        <taxon>Embryophyta</taxon>
        <taxon>Tracheophyta</taxon>
        <taxon>Spermatophyta</taxon>
        <taxon>Magnoliopsida</taxon>
        <taxon>eudicotyledons</taxon>
        <taxon>Gunneridae</taxon>
        <taxon>Pentapetalae</taxon>
        <taxon>rosids</taxon>
        <taxon>fabids</taxon>
        <taxon>Oxalidales</taxon>
        <taxon>Cephalotaceae</taxon>
        <taxon>Cephalotus</taxon>
    </lineage>
</organism>
<keyword evidence="5" id="KW-0804">Transcription</keyword>
<dbReference type="InterPro" id="IPR017930">
    <property type="entry name" value="Myb_dom"/>
</dbReference>
<feature type="compositionally biased region" description="Polar residues" evidence="7">
    <location>
        <begin position="105"/>
        <end position="114"/>
    </location>
</feature>
<protein>
    <submittedName>
        <fullName evidence="9">Myb_DNA-binding domain-containing protein/Myb_CC_LHEQLE domain-containing protein</fullName>
    </submittedName>
</protein>
<dbReference type="InterPro" id="IPR025756">
    <property type="entry name" value="Myb_CC_LHEQLE"/>
</dbReference>
<dbReference type="FunCoup" id="A0A1Q3AS94">
    <property type="interactions" value="509"/>
</dbReference>
<comment type="subcellular location">
    <subcellularLocation>
        <location evidence="1">Nucleus</location>
    </subcellularLocation>
</comment>
<evidence type="ECO:0000256" key="3">
    <source>
        <dbReference type="ARBA" id="ARBA00023015"/>
    </source>
</evidence>
<evidence type="ECO:0000256" key="6">
    <source>
        <dbReference type="ARBA" id="ARBA00023242"/>
    </source>
</evidence>
<comment type="similarity">
    <text evidence="2">Belongs to the MYB-CC family.</text>
</comment>
<dbReference type="OrthoDB" id="551907at2759"/>